<dbReference type="EMBL" id="BSYR01000016">
    <property type="protein sequence ID" value="GMI79280.1"/>
    <property type="molecule type" value="Genomic_DNA"/>
</dbReference>
<dbReference type="PANTHER" id="PTHR33463:SF209">
    <property type="entry name" value="DISEASE RESISTANCE PROTEIN RPS2-LIKE"/>
    <property type="match status" value="1"/>
</dbReference>
<evidence type="ECO:0000313" key="3">
    <source>
        <dbReference type="EMBL" id="GMI79280.1"/>
    </source>
</evidence>
<dbReference type="PANTHER" id="PTHR33463">
    <property type="entry name" value="NB-ARC DOMAIN-CONTAINING PROTEIN-RELATED"/>
    <property type="match status" value="1"/>
</dbReference>
<gene>
    <name evidence="3" type="ORF">HRI_001597300</name>
</gene>
<organism evidence="3 4">
    <name type="scientific">Hibiscus trionum</name>
    <name type="common">Flower of an hour</name>
    <dbReference type="NCBI Taxonomy" id="183268"/>
    <lineage>
        <taxon>Eukaryota</taxon>
        <taxon>Viridiplantae</taxon>
        <taxon>Streptophyta</taxon>
        <taxon>Embryophyta</taxon>
        <taxon>Tracheophyta</taxon>
        <taxon>Spermatophyta</taxon>
        <taxon>Magnoliopsida</taxon>
        <taxon>eudicotyledons</taxon>
        <taxon>Gunneridae</taxon>
        <taxon>Pentapetalae</taxon>
        <taxon>rosids</taxon>
        <taxon>malvids</taxon>
        <taxon>Malvales</taxon>
        <taxon>Malvaceae</taxon>
        <taxon>Malvoideae</taxon>
        <taxon>Hibiscus</taxon>
    </lineage>
</organism>
<protein>
    <recommendedName>
        <fullName evidence="2">Disease resistance protein At4g27190-like leucine-rich repeats domain-containing protein</fullName>
    </recommendedName>
</protein>
<proteinExistence type="predicted"/>
<accession>A0A9W7LY69</accession>
<evidence type="ECO:0000256" key="1">
    <source>
        <dbReference type="ARBA" id="ARBA00022821"/>
    </source>
</evidence>
<evidence type="ECO:0000313" key="4">
    <source>
        <dbReference type="Proteomes" id="UP001165190"/>
    </source>
</evidence>
<dbReference type="InterPro" id="IPR057135">
    <property type="entry name" value="At4g27190-like_LRR"/>
</dbReference>
<dbReference type="AlphaFoldDB" id="A0A9W7LY69"/>
<sequence>MFRFEKFLHITLQFPSLVRIRVDDCPKMYAMACTREVGGGENTPFFNDKVLCASLRILIVKGCHNLEYLFPSFLIKSFVGLIQLSLINCENIEEVIYTDESPPPPPATEEGITETYLFTKLKLLELIRLPKLGTFWHGDNSETDAPPLFNRKLCSLT</sequence>
<keyword evidence="1" id="KW-0611">Plant defense</keyword>
<reference evidence="3" key="1">
    <citation type="submission" date="2023-05" db="EMBL/GenBank/DDBJ databases">
        <title>Genome and transcriptome analyses reveal genes involved in the formation of fine ridges on petal epidermal cells in Hibiscus trionum.</title>
        <authorList>
            <person name="Koshimizu S."/>
            <person name="Masuda S."/>
            <person name="Ishii T."/>
            <person name="Shirasu K."/>
            <person name="Hoshino A."/>
            <person name="Arita M."/>
        </authorList>
    </citation>
    <scope>NUCLEOTIDE SEQUENCE</scope>
    <source>
        <strain evidence="3">Hamamatsu line</strain>
    </source>
</reference>
<feature type="domain" description="Disease resistance protein At4g27190-like leucine-rich repeats" evidence="2">
    <location>
        <begin position="51"/>
        <end position="141"/>
    </location>
</feature>
<comment type="caution">
    <text evidence="3">The sequence shown here is derived from an EMBL/GenBank/DDBJ whole genome shotgun (WGS) entry which is preliminary data.</text>
</comment>
<dbReference type="Pfam" id="PF23247">
    <property type="entry name" value="LRR_RPS2"/>
    <property type="match status" value="1"/>
</dbReference>
<name>A0A9W7LY69_HIBTR</name>
<dbReference type="Proteomes" id="UP001165190">
    <property type="component" value="Unassembled WGS sequence"/>
</dbReference>
<dbReference type="InterPro" id="IPR050905">
    <property type="entry name" value="Plant_NBS-LRR"/>
</dbReference>
<keyword evidence="4" id="KW-1185">Reference proteome</keyword>
<dbReference type="OrthoDB" id="996339at2759"/>
<evidence type="ECO:0000259" key="2">
    <source>
        <dbReference type="Pfam" id="PF23247"/>
    </source>
</evidence>